<evidence type="ECO:0000256" key="11">
    <source>
        <dbReference type="RuleBase" id="RU368036"/>
    </source>
</evidence>
<keyword evidence="6 11" id="KW-0865">Zymogen</keyword>
<feature type="binding site" evidence="10">
    <location>
        <begin position="472"/>
        <end position="473"/>
    </location>
    <ligand>
        <name>L-glutamate</name>
        <dbReference type="ChEBI" id="CHEBI:29985"/>
    </ligand>
</feature>
<dbReference type="GO" id="GO:0036374">
    <property type="term" value="F:glutathione hydrolase activity"/>
    <property type="evidence" value="ECO:0007669"/>
    <property type="project" value="UniProtKB-UniRule"/>
</dbReference>
<feature type="active site" description="Nucleophile" evidence="9">
    <location>
        <position position="401"/>
    </location>
</feature>
<feature type="binding site" evidence="10">
    <location>
        <position position="495"/>
    </location>
    <ligand>
        <name>L-glutamate</name>
        <dbReference type="ChEBI" id="CHEBI:29985"/>
    </ligand>
</feature>
<dbReference type="AlphaFoldDB" id="A0A520LN49"/>
<comment type="caution">
    <text evidence="14">The sequence shown here is derived from an EMBL/GenBank/DDBJ whole genome shotgun (WGS) entry which is preliminary data.</text>
</comment>
<comment type="pathway">
    <text evidence="11">Sulfur metabolism; glutathione metabolism.</text>
</comment>
<evidence type="ECO:0000256" key="7">
    <source>
        <dbReference type="ARBA" id="ARBA00023315"/>
    </source>
</evidence>
<organism evidence="14 15">
    <name type="scientific">SAR92 clade bacterium</name>
    <dbReference type="NCBI Taxonomy" id="2315479"/>
    <lineage>
        <taxon>Bacteria</taxon>
        <taxon>Pseudomonadati</taxon>
        <taxon>Pseudomonadota</taxon>
        <taxon>Gammaproteobacteria</taxon>
        <taxon>Cellvibrionales</taxon>
        <taxon>Porticoccaceae</taxon>
        <taxon>SAR92 clade</taxon>
    </lineage>
</organism>
<protein>
    <recommendedName>
        <fullName evidence="11">Glutathione hydrolase proenzyme</fullName>
        <ecNumber evidence="11">2.3.2.2</ecNumber>
        <ecNumber evidence="11">3.4.19.13</ecNumber>
    </recommendedName>
    <component>
        <recommendedName>
            <fullName evidence="11">Glutathione hydrolase large chain</fullName>
        </recommendedName>
    </component>
    <component>
        <recommendedName>
            <fullName evidence="11">Glutathione hydrolase small chain</fullName>
        </recommendedName>
    </component>
</protein>
<evidence type="ECO:0000313" key="15">
    <source>
        <dbReference type="Proteomes" id="UP000318148"/>
    </source>
</evidence>
<feature type="region of interest" description="Disordered" evidence="12">
    <location>
        <begin position="565"/>
        <end position="593"/>
    </location>
</feature>
<dbReference type="UniPathway" id="UPA00204"/>
<evidence type="ECO:0000256" key="3">
    <source>
        <dbReference type="ARBA" id="ARBA00009381"/>
    </source>
</evidence>
<dbReference type="PANTHER" id="PTHR43199">
    <property type="entry name" value="GLUTATHIONE HYDROLASE"/>
    <property type="match status" value="1"/>
</dbReference>
<comment type="catalytic activity">
    <reaction evidence="8 11">
        <text>an N-terminal (5-L-glutamyl)-[peptide] + an alpha-amino acid = 5-L-glutamyl amino acid + an N-terminal L-alpha-aminoacyl-[peptide]</text>
        <dbReference type="Rhea" id="RHEA:23904"/>
        <dbReference type="Rhea" id="RHEA-COMP:9780"/>
        <dbReference type="Rhea" id="RHEA-COMP:9795"/>
        <dbReference type="ChEBI" id="CHEBI:77644"/>
        <dbReference type="ChEBI" id="CHEBI:78597"/>
        <dbReference type="ChEBI" id="CHEBI:78599"/>
        <dbReference type="ChEBI" id="CHEBI:78608"/>
        <dbReference type="EC" id="2.3.2.2"/>
    </reaction>
</comment>
<comment type="PTM">
    <text evidence="11">Cleaved by autocatalysis into a large and a small subunit.</text>
</comment>
<evidence type="ECO:0000256" key="4">
    <source>
        <dbReference type="ARBA" id="ARBA00022679"/>
    </source>
</evidence>
<comment type="similarity">
    <text evidence="3 11">Belongs to the gamma-glutamyltransferase family.</text>
</comment>
<evidence type="ECO:0000256" key="12">
    <source>
        <dbReference type="SAM" id="MobiDB-lite"/>
    </source>
</evidence>
<keyword evidence="7 11" id="KW-0012">Acyltransferase</keyword>
<evidence type="ECO:0000256" key="8">
    <source>
        <dbReference type="ARBA" id="ARBA00047417"/>
    </source>
</evidence>
<gene>
    <name evidence="14" type="primary">ggt</name>
    <name evidence="14" type="ORF">EVB02_01435</name>
</gene>
<feature type="compositionally biased region" description="Basic and acidic residues" evidence="12">
    <location>
        <begin position="580"/>
        <end position="593"/>
    </location>
</feature>
<feature type="binding site" evidence="10">
    <location>
        <position position="443"/>
    </location>
    <ligand>
        <name>L-glutamate</name>
        <dbReference type="ChEBI" id="CHEBI:29985"/>
    </ligand>
</feature>
<comment type="catalytic activity">
    <reaction evidence="1 11">
        <text>an S-substituted glutathione + H2O = an S-substituted L-cysteinylglycine + L-glutamate</text>
        <dbReference type="Rhea" id="RHEA:59468"/>
        <dbReference type="ChEBI" id="CHEBI:15377"/>
        <dbReference type="ChEBI" id="CHEBI:29985"/>
        <dbReference type="ChEBI" id="CHEBI:90779"/>
        <dbReference type="ChEBI" id="CHEBI:143103"/>
        <dbReference type="EC" id="3.4.19.13"/>
    </reaction>
</comment>
<evidence type="ECO:0000256" key="1">
    <source>
        <dbReference type="ARBA" id="ARBA00001049"/>
    </source>
</evidence>
<dbReference type="Gene3D" id="1.10.246.130">
    <property type="match status" value="1"/>
</dbReference>
<feature type="signal peptide" evidence="13">
    <location>
        <begin position="1"/>
        <end position="28"/>
    </location>
</feature>
<dbReference type="InterPro" id="IPR043137">
    <property type="entry name" value="GGT_ssub_C"/>
</dbReference>
<dbReference type="PANTHER" id="PTHR43199:SF1">
    <property type="entry name" value="GLUTATHIONE HYDROLASE PROENZYME"/>
    <property type="match status" value="1"/>
</dbReference>
<evidence type="ECO:0000256" key="9">
    <source>
        <dbReference type="PIRSR" id="PIRSR600101-1"/>
    </source>
</evidence>
<dbReference type="EMBL" id="SHBO01000010">
    <property type="protein sequence ID" value="RZO07654.1"/>
    <property type="molecule type" value="Genomic_DNA"/>
</dbReference>
<comment type="subunit">
    <text evidence="11">This enzyme consists of two polypeptide chains, which are synthesized in precursor form from a single polypeptide.</text>
</comment>
<dbReference type="SUPFAM" id="SSF56235">
    <property type="entry name" value="N-terminal nucleophile aminohydrolases (Ntn hydrolases)"/>
    <property type="match status" value="1"/>
</dbReference>
<dbReference type="PRINTS" id="PR01210">
    <property type="entry name" value="GGTRANSPTASE"/>
</dbReference>
<dbReference type="Pfam" id="PF01019">
    <property type="entry name" value="G_glu_transpept"/>
    <property type="match status" value="1"/>
</dbReference>
<evidence type="ECO:0000256" key="2">
    <source>
        <dbReference type="ARBA" id="ARBA00001089"/>
    </source>
</evidence>
<dbReference type="Gene3D" id="3.60.20.40">
    <property type="match status" value="1"/>
</dbReference>
<keyword evidence="13" id="KW-0732">Signal</keyword>
<dbReference type="Proteomes" id="UP000318148">
    <property type="component" value="Unassembled WGS sequence"/>
</dbReference>
<evidence type="ECO:0000256" key="13">
    <source>
        <dbReference type="SAM" id="SignalP"/>
    </source>
</evidence>
<proteinExistence type="inferred from homology"/>
<comment type="catalytic activity">
    <reaction evidence="2 11">
        <text>glutathione + H2O = L-cysteinylglycine + L-glutamate</text>
        <dbReference type="Rhea" id="RHEA:28807"/>
        <dbReference type="ChEBI" id="CHEBI:15377"/>
        <dbReference type="ChEBI" id="CHEBI:29985"/>
        <dbReference type="ChEBI" id="CHEBI:57925"/>
        <dbReference type="ChEBI" id="CHEBI:61694"/>
        <dbReference type="EC" id="3.4.19.13"/>
    </reaction>
</comment>
<dbReference type="PROSITE" id="PS00462">
    <property type="entry name" value="G_GLU_TRANSPEPTIDASE"/>
    <property type="match status" value="1"/>
</dbReference>
<dbReference type="InterPro" id="IPR051792">
    <property type="entry name" value="GGT_bact"/>
</dbReference>
<dbReference type="InterPro" id="IPR055262">
    <property type="entry name" value="GGT_CS"/>
</dbReference>
<feature type="binding site" evidence="10">
    <location>
        <position position="114"/>
    </location>
    <ligand>
        <name>L-glutamate</name>
        <dbReference type="ChEBI" id="CHEBI:29985"/>
    </ligand>
</feature>
<keyword evidence="4 11" id="KW-0808">Transferase</keyword>
<sequence length="593" mass="64243">MKVKICEKHRLRVLILSFVLCFSSLVSSSDVPIIDSNSRFHPVFGSLGMVVSQEQVASEIGAAILTKGGNAIDAAVATGFALAVTLPRAGNLGGGGFMVIHLADSKDTITIDYREMAPIAATTEMFLDESGEVDNKKARYSIYSSGVPGTVAGLLYAHEKFGSLSLAEVITPAIDLAKNGIEVSIDLSSSLATRRARLMKDDGSRAYFYKKNGDSYLPGEVLKQNDLAETLKRIKSYGRPGFYQGLTADLIVKEMAESGGLITHSDLKNYRVVERNPVCGSYHDKRVCAMPPPSSGGVHLIQMLNMLENFELQQLGHNSAAYIHALVEVMRRAYADRSAYLGDPDYYDVPVERIIDKEYAKELVSKISLTKSSDSSNVLPGLGIDIESLSKKRQYRESEETTHFSVWDSFGNVVSNTTTLNFSYGSGISVSGGGFLLNNEMDDFSSKPGAPNGFGLLGGTANEIEPGKRPLSSMTPTIVFDQKGSPILTTGSPGGSTIITIVLQIILNVLEFDMGIAEASSVPRIHHQWFPDRLYLESGISEDTKSVLKTIGHKISPRTRIMGSTQSIQKGPNNFLFGKSDPRRQGAGEAVQK</sequence>
<dbReference type="GO" id="GO:0103068">
    <property type="term" value="F:leukotriene C4 gamma-glutamyl transferase activity"/>
    <property type="evidence" value="ECO:0007669"/>
    <property type="project" value="UniProtKB-EC"/>
</dbReference>
<dbReference type="InterPro" id="IPR029055">
    <property type="entry name" value="Ntn_hydrolases_N"/>
</dbReference>
<dbReference type="GO" id="GO:0006751">
    <property type="term" value="P:glutathione catabolic process"/>
    <property type="evidence" value="ECO:0007669"/>
    <property type="project" value="UniProtKB-UniRule"/>
</dbReference>
<dbReference type="InterPro" id="IPR043138">
    <property type="entry name" value="GGT_lsub"/>
</dbReference>
<feature type="binding site" evidence="10">
    <location>
        <begin position="419"/>
        <end position="421"/>
    </location>
    <ligand>
        <name>L-glutamate</name>
        <dbReference type="ChEBI" id="CHEBI:29985"/>
    </ligand>
</feature>
<feature type="chain" id="PRO_5021708420" description="Glutathione hydrolase proenzyme" evidence="13">
    <location>
        <begin position="29"/>
        <end position="593"/>
    </location>
</feature>
<accession>A0A520LN49</accession>
<dbReference type="InterPro" id="IPR000101">
    <property type="entry name" value="GGT_peptidase"/>
</dbReference>
<dbReference type="EC" id="3.4.19.13" evidence="11"/>
<dbReference type="EC" id="2.3.2.2" evidence="11"/>
<dbReference type="GO" id="GO:0006750">
    <property type="term" value="P:glutathione biosynthetic process"/>
    <property type="evidence" value="ECO:0007669"/>
    <property type="project" value="UniProtKB-KW"/>
</dbReference>
<evidence type="ECO:0000256" key="5">
    <source>
        <dbReference type="ARBA" id="ARBA00022801"/>
    </source>
</evidence>
<keyword evidence="5 11" id="KW-0378">Hydrolase</keyword>
<keyword evidence="11" id="KW-0317">Glutathione biosynthesis</keyword>
<dbReference type="NCBIfam" id="TIGR00066">
    <property type="entry name" value="g_glut_trans"/>
    <property type="match status" value="1"/>
</dbReference>
<name>A0A520LN49_9GAMM</name>
<evidence type="ECO:0000256" key="10">
    <source>
        <dbReference type="PIRSR" id="PIRSR600101-2"/>
    </source>
</evidence>
<evidence type="ECO:0000256" key="6">
    <source>
        <dbReference type="ARBA" id="ARBA00023145"/>
    </source>
</evidence>
<reference evidence="14 15" key="1">
    <citation type="submission" date="2019-02" db="EMBL/GenBank/DDBJ databases">
        <title>Prokaryotic population dynamics and viral predation in marine succession experiment using metagenomics: the confinement effect.</title>
        <authorList>
            <person name="Haro-Moreno J.M."/>
            <person name="Rodriguez-Valera F."/>
            <person name="Lopez-Perez M."/>
        </authorList>
    </citation>
    <scope>NUCLEOTIDE SEQUENCE [LARGE SCALE GENOMIC DNA]</scope>
    <source>
        <strain evidence="14">MED-G169</strain>
    </source>
</reference>
<evidence type="ECO:0000313" key="14">
    <source>
        <dbReference type="EMBL" id="RZO07654.1"/>
    </source>
</evidence>